<dbReference type="InterPro" id="IPR018076">
    <property type="entry name" value="T2SS_GspF_dom"/>
</dbReference>
<dbReference type="Gene3D" id="1.20.81.30">
    <property type="entry name" value="Type II secretion system (T2SS), domain F"/>
    <property type="match status" value="2"/>
</dbReference>
<dbReference type="PANTHER" id="PTHR30012:SF0">
    <property type="entry name" value="TYPE II SECRETION SYSTEM PROTEIN F-RELATED"/>
    <property type="match status" value="1"/>
</dbReference>
<keyword evidence="3" id="KW-1003">Cell membrane</keyword>
<dbReference type="Proteomes" id="UP001564657">
    <property type="component" value="Unassembled WGS sequence"/>
</dbReference>
<dbReference type="PRINTS" id="PR00812">
    <property type="entry name" value="BCTERIALGSPF"/>
</dbReference>
<evidence type="ECO:0000256" key="4">
    <source>
        <dbReference type="ARBA" id="ARBA00022692"/>
    </source>
</evidence>
<evidence type="ECO:0000256" key="6">
    <source>
        <dbReference type="ARBA" id="ARBA00023136"/>
    </source>
</evidence>
<comment type="similarity">
    <text evidence="2">Belongs to the GSP F family.</text>
</comment>
<feature type="transmembrane region" description="Helical" evidence="7">
    <location>
        <begin position="371"/>
        <end position="395"/>
    </location>
</feature>
<keyword evidence="6 7" id="KW-0472">Membrane</keyword>
<gene>
    <name evidence="9" type="ORF">AB8U03_04335</name>
</gene>
<evidence type="ECO:0000259" key="8">
    <source>
        <dbReference type="Pfam" id="PF00482"/>
    </source>
</evidence>
<protein>
    <submittedName>
        <fullName evidence="9">Type II secretion system F family protein</fullName>
    </submittedName>
</protein>
<feature type="domain" description="Type II secretion system protein GspF" evidence="8">
    <location>
        <begin position="66"/>
        <end position="188"/>
    </location>
</feature>
<name>A0ABV4BLR9_9CLOT</name>
<evidence type="ECO:0000256" key="1">
    <source>
        <dbReference type="ARBA" id="ARBA00004651"/>
    </source>
</evidence>
<evidence type="ECO:0000256" key="5">
    <source>
        <dbReference type="ARBA" id="ARBA00022989"/>
    </source>
</evidence>
<keyword evidence="5 7" id="KW-1133">Transmembrane helix</keyword>
<feature type="transmembrane region" description="Helical" evidence="7">
    <location>
        <begin position="165"/>
        <end position="187"/>
    </location>
</feature>
<proteinExistence type="inferred from homology"/>
<feature type="transmembrane region" description="Helical" evidence="7">
    <location>
        <begin position="207"/>
        <end position="234"/>
    </location>
</feature>
<evidence type="ECO:0000256" key="2">
    <source>
        <dbReference type="ARBA" id="ARBA00005745"/>
    </source>
</evidence>
<dbReference type="InterPro" id="IPR042094">
    <property type="entry name" value="T2SS_GspF_sf"/>
</dbReference>
<comment type="caution">
    <text evidence="9">The sequence shown here is derived from an EMBL/GenBank/DDBJ whole genome shotgun (WGS) entry which is preliminary data.</text>
</comment>
<dbReference type="PANTHER" id="PTHR30012">
    <property type="entry name" value="GENERAL SECRETION PATHWAY PROTEIN"/>
    <property type="match status" value="1"/>
</dbReference>
<evidence type="ECO:0000256" key="3">
    <source>
        <dbReference type="ARBA" id="ARBA00022475"/>
    </source>
</evidence>
<accession>A0ABV4BLR9</accession>
<sequence>MNIIIKYWAINTSGKKIRGKCEKYKFSQLKTSLREKQYFIYNKVYVKKYNEIFFKKPNMMDISILCSQLSIMLGAGISVSKAFDDLEKQCSKSLMKRALGIVKEEVTKGKNLYESMAEFRNTFPIFMVEMIKIGEECGRMDEIFKKLSEYYEKYYGIISAIKASLIYPVVTFTTSIFVMLFLMVDIVPQFMNIIISNGGKVPVLTRIVIYSCQFFRLYCIQISAILIFMLMMFYKFRKSYSGIRMLENIKVKIPYFNKIYNDLMIFKICSSMAILIKSGVNIVRALKITSKLMENKIMSRKIEESIKYIEGGENLYEAFSRTKINDKLFLSLISTGEETGDMDNMFLKLEQLFGNKLDRCLKKMSKFVEPVIIIFLSLFVGVFIISALMPIFTIMDSTL</sequence>
<dbReference type="Pfam" id="PF00482">
    <property type="entry name" value="T2SSF"/>
    <property type="match status" value="2"/>
</dbReference>
<evidence type="ECO:0000256" key="7">
    <source>
        <dbReference type="SAM" id="Phobius"/>
    </source>
</evidence>
<dbReference type="InterPro" id="IPR003004">
    <property type="entry name" value="GspF/PilC"/>
</dbReference>
<reference evidence="9 10" key="1">
    <citation type="submission" date="2024-08" db="EMBL/GenBank/DDBJ databases">
        <title>Clostridium lapicellarii sp. nov., and Clostridium renhuaiense sp. nov., two species isolated from the mud in a fermentation cellar used for producing sauce-flavour Chinese liquors.</title>
        <authorList>
            <person name="Yang F."/>
            <person name="Wang H."/>
            <person name="Chen L.Q."/>
            <person name="Zhou N."/>
            <person name="Lu J.J."/>
            <person name="Pu X.X."/>
            <person name="Wan B."/>
            <person name="Wang L."/>
            <person name="Liu S.J."/>
        </authorList>
    </citation>
    <scope>NUCLEOTIDE SEQUENCE [LARGE SCALE GENOMIC DNA]</scope>
    <source>
        <strain evidence="9 10">MT-5</strain>
    </source>
</reference>
<feature type="domain" description="Type II secretion system protein GspF" evidence="8">
    <location>
        <begin position="269"/>
        <end position="390"/>
    </location>
</feature>
<organism evidence="9 10">
    <name type="scientific">Clostridium moutaii</name>
    <dbReference type="NCBI Taxonomy" id="3240932"/>
    <lineage>
        <taxon>Bacteria</taxon>
        <taxon>Bacillati</taxon>
        <taxon>Bacillota</taxon>
        <taxon>Clostridia</taxon>
        <taxon>Eubacteriales</taxon>
        <taxon>Clostridiaceae</taxon>
        <taxon>Clostridium</taxon>
    </lineage>
</organism>
<evidence type="ECO:0000313" key="10">
    <source>
        <dbReference type="Proteomes" id="UP001564657"/>
    </source>
</evidence>
<keyword evidence="10" id="KW-1185">Reference proteome</keyword>
<evidence type="ECO:0000313" key="9">
    <source>
        <dbReference type="EMBL" id="MEY7999433.1"/>
    </source>
</evidence>
<keyword evidence="4 7" id="KW-0812">Transmembrane</keyword>
<dbReference type="EMBL" id="JBGEWD010000003">
    <property type="protein sequence ID" value="MEY7999433.1"/>
    <property type="molecule type" value="Genomic_DNA"/>
</dbReference>
<comment type="subcellular location">
    <subcellularLocation>
        <location evidence="1">Cell membrane</location>
        <topology evidence="1">Multi-pass membrane protein</topology>
    </subcellularLocation>
</comment>